<protein>
    <submittedName>
        <fullName evidence="8">Choline monooxygenase</fullName>
    </submittedName>
</protein>
<proteinExistence type="predicted"/>
<organism evidence="8 9">
    <name type="scientific">Phaeodactylibacter xiamenensis</name>
    <dbReference type="NCBI Taxonomy" id="1524460"/>
    <lineage>
        <taxon>Bacteria</taxon>
        <taxon>Pseudomonadati</taxon>
        <taxon>Bacteroidota</taxon>
        <taxon>Saprospiria</taxon>
        <taxon>Saprospirales</taxon>
        <taxon>Haliscomenobacteraceae</taxon>
        <taxon>Phaeodactylibacter</taxon>
    </lineage>
</organism>
<dbReference type="AlphaFoldDB" id="A0A098SAN4"/>
<evidence type="ECO:0000313" key="8">
    <source>
        <dbReference type="EMBL" id="KGE89599.1"/>
    </source>
</evidence>
<dbReference type="Pfam" id="PF00848">
    <property type="entry name" value="Ring_hydroxyl_A"/>
    <property type="match status" value="1"/>
</dbReference>
<reference evidence="8 9" key="1">
    <citation type="journal article" date="2014" name="Int. J. Syst. Evol. Microbiol.">
        <title>Phaeodactylibacter xiamenensis gen. nov., sp. nov., a member of the family Saprospiraceae isolated from the marine alga Phaeodactylum tricornutum.</title>
        <authorList>
            <person name="Chen Z.Jr."/>
            <person name="Lei X."/>
            <person name="Lai Q."/>
            <person name="Li Y."/>
            <person name="Zhang B."/>
            <person name="Zhang J."/>
            <person name="Zhang H."/>
            <person name="Yang L."/>
            <person name="Zheng W."/>
            <person name="Tian Y."/>
            <person name="Yu Z."/>
            <person name="Xu H.Jr."/>
            <person name="Zheng T."/>
        </authorList>
    </citation>
    <scope>NUCLEOTIDE SEQUENCE [LARGE SCALE GENOMIC DNA]</scope>
    <source>
        <strain evidence="8 9">KD52</strain>
    </source>
</reference>
<comment type="cofactor">
    <cofactor evidence="1">
        <name>Fe cation</name>
        <dbReference type="ChEBI" id="CHEBI:24875"/>
    </cofactor>
</comment>
<dbReference type="RefSeq" id="WP_052515692.1">
    <property type="nucleotide sequence ID" value="NZ_JBKAGJ010000005.1"/>
</dbReference>
<dbReference type="SUPFAM" id="SSF50022">
    <property type="entry name" value="ISP domain"/>
    <property type="match status" value="1"/>
</dbReference>
<evidence type="ECO:0000256" key="4">
    <source>
        <dbReference type="ARBA" id="ARBA00023002"/>
    </source>
</evidence>
<evidence type="ECO:0000256" key="6">
    <source>
        <dbReference type="ARBA" id="ARBA00023014"/>
    </source>
</evidence>
<dbReference type="InterPro" id="IPR015879">
    <property type="entry name" value="Ring_hydroxy_dOase_asu_C_dom"/>
</dbReference>
<keyword evidence="2" id="KW-0001">2Fe-2S</keyword>
<dbReference type="GO" id="GO:0005506">
    <property type="term" value="F:iron ion binding"/>
    <property type="evidence" value="ECO:0007669"/>
    <property type="project" value="InterPro"/>
</dbReference>
<dbReference type="GO" id="GO:0004497">
    <property type="term" value="F:monooxygenase activity"/>
    <property type="evidence" value="ECO:0007669"/>
    <property type="project" value="UniProtKB-KW"/>
</dbReference>
<sequence>MIDSDIRKAHTLEGQFYRDPALFEAAADRIWVKAWHYVEDVADLSAAGYAHPFTLLPGVLDEPLLIANDAEGRRRCLSNVCTHRGKIIVEAPGPVRQLSCGYHGRCFRLDGTFKSMPAFEEAADFPSEADHLPELPLEEWLGLLFTSLEPYADFREAVAPIQERVGFLPLDKLKFMEEGSQDHLVKAHWALYCDNYLEGFHVPFVHPALNTALNFGAYDYETFDWCNLQIGIAKPEEPAFDLPEGHPDYGRRVYAYYFFLFPNLMFNFYPWGLSLNVVEPLSIRETRVRFRSYAFPGTAFNRAANNIDQTELEDEAVVESVQKGIQSRLYKRGRFSPKMERCVHHFHQLIDQAMKV</sequence>
<dbReference type="PANTHER" id="PTHR43756:SF5">
    <property type="entry name" value="CHOLINE MONOOXYGENASE, CHLOROPLASTIC"/>
    <property type="match status" value="1"/>
</dbReference>
<evidence type="ECO:0000256" key="3">
    <source>
        <dbReference type="ARBA" id="ARBA00022723"/>
    </source>
</evidence>
<keyword evidence="6" id="KW-0411">Iron-sulfur</keyword>
<dbReference type="STRING" id="1524460.IX84_02185"/>
<accession>A0A098SAN4</accession>
<keyword evidence="5" id="KW-0408">Iron</keyword>
<dbReference type="InterPro" id="IPR017941">
    <property type="entry name" value="Rieske_2Fe-2S"/>
</dbReference>
<dbReference type="GO" id="GO:0051537">
    <property type="term" value="F:2 iron, 2 sulfur cluster binding"/>
    <property type="evidence" value="ECO:0007669"/>
    <property type="project" value="UniProtKB-KW"/>
</dbReference>
<dbReference type="Gene3D" id="2.102.10.10">
    <property type="entry name" value="Rieske [2Fe-2S] iron-sulphur domain"/>
    <property type="match status" value="1"/>
</dbReference>
<feature type="domain" description="Rieske" evidence="7">
    <location>
        <begin position="48"/>
        <end position="146"/>
    </location>
</feature>
<comment type="caution">
    <text evidence="8">The sequence shown here is derived from an EMBL/GenBank/DDBJ whole genome shotgun (WGS) entry which is preliminary data.</text>
</comment>
<dbReference type="SUPFAM" id="SSF55961">
    <property type="entry name" value="Bet v1-like"/>
    <property type="match status" value="1"/>
</dbReference>
<dbReference type="Proteomes" id="UP000029736">
    <property type="component" value="Unassembled WGS sequence"/>
</dbReference>
<evidence type="ECO:0000256" key="2">
    <source>
        <dbReference type="ARBA" id="ARBA00022714"/>
    </source>
</evidence>
<evidence type="ECO:0000256" key="1">
    <source>
        <dbReference type="ARBA" id="ARBA00001962"/>
    </source>
</evidence>
<dbReference type="Pfam" id="PF00355">
    <property type="entry name" value="Rieske"/>
    <property type="match status" value="1"/>
</dbReference>
<gene>
    <name evidence="8" type="ORF">IX84_02185</name>
</gene>
<dbReference type="InterPro" id="IPR001663">
    <property type="entry name" value="Rng_hydr_dOase-A"/>
</dbReference>
<keyword evidence="3" id="KW-0479">Metal-binding</keyword>
<keyword evidence="9" id="KW-1185">Reference proteome</keyword>
<dbReference type="OrthoDB" id="9800776at2"/>
<keyword evidence="4" id="KW-0560">Oxidoreductase</keyword>
<dbReference type="CDD" id="cd03469">
    <property type="entry name" value="Rieske_RO_Alpha_N"/>
    <property type="match status" value="1"/>
</dbReference>
<dbReference type="InterPro" id="IPR036922">
    <property type="entry name" value="Rieske_2Fe-2S_sf"/>
</dbReference>
<dbReference type="PROSITE" id="PS51296">
    <property type="entry name" value="RIESKE"/>
    <property type="match status" value="1"/>
</dbReference>
<name>A0A098SAN4_9BACT</name>
<evidence type="ECO:0000313" key="9">
    <source>
        <dbReference type="Proteomes" id="UP000029736"/>
    </source>
</evidence>
<evidence type="ECO:0000259" key="7">
    <source>
        <dbReference type="PROSITE" id="PS51296"/>
    </source>
</evidence>
<keyword evidence="8" id="KW-0503">Monooxygenase</keyword>
<evidence type="ECO:0000256" key="5">
    <source>
        <dbReference type="ARBA" id="ARBA00023004"/>
    </source>
</evidence>
<dbReference type="PANTHER" id="PTHR43756">
    <property type="entry name" value="CHOLINE MONOOXYGENASE, CHLOROPLASTIC"/>
    <property type="match status" value="1"/>
</dbReference>
<dbReference type="Gene3D" id="3.90.380.10">
    <property type="entry name" value="Naphthalene 1,2-dioxygenase Alpha Subunit, Chain A, domain 1"/>
    <property type="match status" value="2"/>
</dbReference>
<dbReference type="EMBL" id="JPOS01000004">
    <property type="protein sequence ID" value="KGE89599.1"/>
    <property type="molecule type" value="Genomic_DNA"/>
</dbReference>